<dbReference type="Pfam" id="PF00106">
    <property type="entry name" value="adh_short"/>
    <property type="match status" value="1"/>
</dbReference>
<dbReference type="EnsemblMetazoa" id="G20342.5">
    <property type="protein sequence ID" value="G20342.5:cds"/>
    <property type="gene ID" value="G20342"/>
</dbReference>
<evidence type="ECO:0000256" key="4">
    <source>
        <dbReference type="ARBA" id="ARBA00022857"/>
    </source>
</evidence>
<dbReference type="InterPro" id="IPR036291">
    <property type="entry name" value="NAD(P)-bd_dom_sf"/>
</dbReference>
<dbReference type="PANTHER" id="PTHR24322">
    <property type="entry name" value="PKSB"/>
    <property type="match status" value="1"/>
</dbReference>
<organism evidence="15 16">
    <name type="scientific">Magallana gigas</name>
    <name type="common">Pacific oyster</name>
    <name type="synonym">Crassostrea gigas</name>
    <dbReference type="NCBI Taxonomy" id="29159"/>
    <lineage>
        <taxon>Eukaryota</taxon>
        <taxon>Metazoa</taxon>
        <taxon>Spiralia</taxon>
        <taxon>Lophotrochozoa</taxon>
        <taxon>Mollusca</taxon>
        <taxon>Bivalvia</taxon>
        <taxon>Autobranchia</taxon>
        <taxon>Pteriomorphia</taxon>
        <taxon>Ostreida</taxon>
        <taxon>Ostreoidea</taxon>
        <taxon>Ostreidae</taxon>
        <taxon>Magallana</taxon>
    </lineage>
</organism>
<dbReference type="OrthoDB" id="6251714at2759"/>
<evidence type="ECO:0000256" key="10">
    <source>
        <dbReference type="ARBA" id="ARBA00068717"/>
    </source>
</evidence>
<dbReference type="Proteomes" id="UP000005408">
    <property type="component" value="Unassembled WGS sequence"/>
</dbReference>
<dbReference type="PRINTS" id="PR00080">
    <property type="entry name" value="SDRFAMILY"/>
</dbReference>
<name>A0A8W8JNH0_MAGGI</name>
<evidence type="ECO:0000313" key="16">
    <source>
        <dbReference type="Proteomes" id="UP000005408"/>
    </source>
</evidence>
<dbReference type="InterPro" id="IPR002347">
    <property type="entry name" value="SDR_fam"/>
</dbReference>
<dbReference type="SUPFAM" id="SSF51735">
    <property type="entry name" value="NAD(P)-binding Rossmann-fold domains"/>
    <property type="match status" value="1"/>
</dbReference>
<keyword evidence="3 13" id="KW-0812">Transmembrane</keyword>
<comment type="subcellular location">
    <subcellularLocation>
        <location evidence="1">Membrane</location>
        <topology evidence="1">Multi-pass membrane protein</topology>
    </subcellularLocation>
</comment>
<dbReference type="CDD" id="cd05339">
    <property type="entry name" value="17beta-HSDXI-like_SDR_c"/>
    <property type="match status" value="1"/>
</dbReference>
<keyword evidence="4" id="KW-0521">NADP</keyword>
<evidence type="ECO:0000256" key="8">
    <source>
        <dbReference type="ARBA" id="ARBA00023136"/>
    </source>
</evidence>
<reference evidence="15" key="1">
    <citation type="submission" date="2022-08" db="UniProtKB">
        <authorList>
            <consortium name="EnsemblMetazoa"/>
        </authorList>
    </citation>
    <scope>IDENTIFICATION</scope>
    <source>
        <strain evidence="15">05x7-T-G4-1.051#20</strain>
    </source>
</reference>
<dbReference type="GO" id="GO:0052650">
    <property type="term" value="F:all-trans-retinol dehydrogenase (NADP+) activity"/>
    <property type="evidence" value="ECO:0007669"/>
    <property type="project" value="UniProtKB-ARBA"/>
</dbReference>
<evidence type="ECO:0000256" key="9">
    <source>
        <dbReference type="ARBA" id="ARBA00059620"/>
    </source>
</evidence>
<sequence>MENVRNGFFAAVGLLGLIVKVTFLTVKSIVLYPIYRENKDIKDDILLITGGGRGIGKALALEFAKHKPKHIVLWGRTEGSLQKTAEEVREAGVKCSYMLCDVSQSKEIYKHYADVKKTIGPVTLLVNNAGIVHGGQIMDIPDEDIIKTLSVNAMAHFWTIKAVLPDMIESNRGHLVSISSVLGLLGMRGVSDYCSSKFAISGLMEALQWELQEYSNIHITAVHPYLVDNQMFAGLKLRFPWLVPPLNESYVAKQTVSAVLTNRQSVVMPRIMHIVLWARSLFPVDAMLPILRFTGVDRAMMDFPNAPRNVDFMKNTTAVQ</sequence>
<dbReference type="PROSITE" id="PS00061">
    <property type="entry name" value="ADH_SHORT"/>
    <property type="match status" value="1"/>
</dbReference>
<dbReference type="InterPro" id="IPR057326">
    <property type="entry name" value="KR_dom"/>
</dbReference>
<evidence type="ECO:0000259" key="14">
    <source>
        <dbReference type="SMART" id="SM00822"/>
    </source>
</evidence>
<keyword evidence="16" id="KW-1185">Reference proteome</keyword>
<keyword evidence="7" id="KW-0443">Lipid metabolism</keyword>
<dbReference type="EnsemblMetazoa" id="G20342.6">
    <property type="protein sequence ID" value="G20342.6:cds"/>
    <property type="gene ID" value="G20342"/>
</dbReference>
<evidence type="ECO:0000256" key="11">
    <source>
        <dbReference type="ARBA" id="ARBA00082544"/>
    </source>
</evidence>
<dbReference type="AlphaFoldDB" id="A0A8W8JNH0"/>
<comment type="similarity">
    <text evidence="2 12">Belongs to the short-chain dehydrogenases/reductases (SDR) family.</text>
</comment>
<evidence type="ECO:0000256" key="1">
    <source>
        <dbReference type="ARBA" id="ARBA00004141"/>
    </source>
</evidence>
<keyword evidence="6" id="KW-0560">Oxidoreductase</keyword>
<feature type="transmembrane region" description="Helical" evidence="13">
    <location>
        <begin position="6"/>
        <end position="26"/>
    </location>
</feature>
<dbReference type="FunFam" id="3.40.50.720:FF:000131">
    <property type="entry name" value="Short-chain dehydrogenase/reductase 3"/>
    <property type="match status" value="1"/>
</dbReference>
<proteinExistence type="inferred from homology"/>
<evidence type="ECO:0000256" key="2">
    <source>
        <dbReference type="ARBA" id="ARBA00006484"/>
    </source>
</evidence>
<evidence type="ECO:0000256" key="7">
    <source>
        <dbReference type="ARBA" id="ARBA00023098"/>
    </source>
</evidence>
<dbReference type="PRINTS" id="PR00081">
    <property type="entry name" value="GDHRDH"/>
</dbReference>
<feature type="domain" description="Ketoreductase" evidence="14">
    <location>
        <begin position="44"/>
        <end position="229"/>
    </location>
</feature>
<protein>
    <recommendedName>
        <fullName evidence="10">Short-chain dehydrogenase/reductase 3</fullName>
    </recommendedName>
    <alternativeName>
        <fullName evidence="11">Retinal short-chain dehydrogenase/reductase 1</fullName>
    </alternativeName>
</protein>
<evidence type="ECO:0000256" key="12">
    <source>
        <dbReference type="RuleBase" id="RU000363"/>
    </source>
</evidence>
<evidence type="ECO:0000256" key="6">
    <source>
        <dbReference type="ARBA" id="ARBA00023002"/>
    </source>
</evidence>
<dbReference type="GO" id="GO:0005811">
    <property type="term" value="C:lipid droplet"/>
    <property type="evidence" value="ECO:0007669"/>
    <property type="project" value="TreeGrafter"/>
</dbReference>
<evidence type="ECO:0000256" key="13">
    <source>
        <dbReference type="SAM" id="Phobius"/>
    </source>
</evidence>
<evidence type="ECO:0000256" key="3">
    <source>
        <dbReference type="ARBA" id="ARBA00022692"/>
    </source>
</evidence>
<dbReference type="EnsemblMetazoa" id="G20342.2">
    <property type="protein sequence ID" value="G20342.2:cds"/>
    <property type="gene ID" value="G20342"/>
</dbReference>
<keyword evidence="5 13" id="KW-1133">Transmembrane helix</keyword>
<dbReference type="SMART" id="SM00822">
    <property type="entry name" value="PKS_KR"/>
    <property type="match status" value="1"/>
</dbReference>
<dbReference type="Gene3D" id="3.40.50.720">
    <property type="entry name" value="NAD(P)-binding Rossmann-like Domain"/>
    <property type="match status" value="1"/>
</dbReference>
<evidence type="ECO:0000313" key="15">
    <source>
        <dbReference type="EnsemblMetazoa" id="G20342.6:cds"/>
    </source>
</evidence>
<keyword evidence="8 13" id="KW-0472">Membrane</keyword>
<dbReference type="InterPro" id="IPR020904">
    <property type="entry name" value="Sc_DH/Rdtase_CS"/>
</dbReference>
<dbReference type="PANTHER" id="PTHR24322:SF483">
    <property type="entry name" value="SHORT-CHAIN DEHYDROGENASE_REDUCTASE 3"/>
    <property type="match status" value="1"/>
</dbReference>
<evidence type="ECO:0000256" key="5">
    <source>
        <dbReference type="ARBA" id="ARBA00022989"/>
    </source>
</evidence>
<dbReference type="GO" id="GO:0016020">
    <property type="term" value="C:membrane"/>
    <property type="evidence" value="ECO:0007669"/>
    <property type="project" value="UniProtKB-SubCell"/>
</dbReference>
<accession>A0A8W8JNH0</accession>
<comment type="function">
    <text evidence="9">Catalyzes the reduction of all-trans-retinal to all-trans-retinol in the presence of NADPH.</text>
</comment>
<dbReference type="OMA" id="HNCHIEC"/>